<keyword evidence="4" id="KW-1185">Reference proteome</keyword>
<comment type="similarity">
    <text evidence="1">Belongs to the tpcK family.</text>
</comment>
<feature type="domain" description="EthD" evidence="2">
    <location>
        <begin position="12"/>
        <end position="108"/>
    </location>
</feature>
<proteinExistence type="inferred from homology"/>
<evidence type="ECO:0000256" key="1">
    <source>
        <dbReference type="ARBA" id="ARBA00005986"/>
    </source>
</evidence>
<gene>
    <name evidence="3" type="ORF">WHR41_07103</name>
</gene>
<dbReference type="Proteomes" id="UP000803884">
    <property type="component" value="Unassembled WGS sequence"/>
</dbReference>
<dbReference type="GeneID" id="96008546"/>
<sequence>MVFTVMVMAPRKAGVSHETFKNRYEQHMRMIADLSGDAVPLSHTRYYPLHDHLTGKPKLLLGNEDEMPYSVVVLMEFADEQAFGRFCAALATEEAKAKVEADEAGFWEREGMQVTVVEGHGGRRVE</sequence>
<dbReference type="GO" id="GO:0016491">
    <property type="term" value="F:oxidoreductase activity"/>
    <property type="evidence" value="ECO:0007669"/>
    <property type="project" value="InterPro"/>
</dbReference>
<dbReference type="InterPro" id="IPR011008">
    <property type="entry name" value="Dimeric_a/b-barrel"/>
</dbReference>
<dbReference type="Pfam" id="PF07110">
    <property type="entry name" value="EthD"/>
    <property type="match status" value="1"/>
</dbReference>
<evidence type="ECO:0000313" key="3">
    <source>
        <dbReference type="EMBL" id="KAL1583788.1"/>
    </source>
</evidence>
<evidence type="ECO:0000259" key="2">
    <source>
        <dbReference type="Pfam" id="PF07110"/>
    </source>
</evidence>
<name>A0AB34KKE5_9PEZI</name>
<organism evidence="3 4">
    <name type="scientific">Cladosporium halotolerans</name>
    <dbReference type="NCBI Taxonomy" id="1052096"/>
    <lineage>
        <taxon>Eukaryota</taxon>
        <taxon>Fungi</taxon>
        <taxon>Dikarya</taxon>
        <taxon>Ascomycota</taxon>
        <taxon>Pezizomycotina</taxon>
        <taxon>Dothideomycetes</taxon>
        <taxon>Dothideomycetidae</taxon>
        <taxon>Cladosporiales</taxon>
        <taxon>Cladosporiaceae</taxon>
        <taxon>Cladosporium</taxon>
    </lineage>
</organism>
<evidence type="ECO:0000313" key="4">
    <source>
        <dbReference type="Proteomes" id="UP000803884"/>
    </source>
</evidence>
<reference evidence="3 4" key="1">
    <citation type="journal article" date="2020" name="Microbiol. Resour. Announc.">
        <title>Draft Genome Sequence of a Cladosporium Species Isolated from the Mesophotic Ascidian Didemnum maculosum.</title>
        <authorList>
            <person name="Gioti A."/>
            <person name="Siaperas R."/>
            <person name="Nikolaivits E."/>
            <person name="Le Goff G."/>
            <person name="Ouazzani J."/>
            <person name="Kotoulas G."/>
            <person name="Topakas E."/>
        </authorList>
    </citation>
    <scope>NUCLEOTIDE SEQUENCE [LARGE SCALE GENOMIC DNA]</scope>
    <source>
        <strain evidence="3 4">TM138-S3</strain>
    </source>
</reference>
<dbReference type="Gene3D" id="3.30.70.100">
    <property type="match status" value="1"/>
</dbReference>
<comment type="caution">
    <text evidence="3">The sequence shown here is derived from an EMBL/GenBank/DDBJ whole genome shotgun (WGS) entry which is preliminary data.</text>
</comment>
<dbReference type="EMBL" id="JAAQHG020000031">
    <property type="protein sequence ID" value="KAL1583788.1"/>
    <property type="molecule type" value="Genomic_DNA"/>
</dbReference>
<accession>A0AB34KKE5</accession>
<dbReference type="InterPro" id="IPR009799">
    <property type="entry name" value="EthD_dom"/>
</dbReference>
<dbReference type="SUPFAM" id="SSF54909">
    <property type="entry name" value="Dimeric alpha+beta barrel"/>
    <property type="match status" value="1"/>
</dbReference>
<protein>
    <recommendedName>
        <fullName evidence="2">EthD domain-containing protein</fullName>
    </recommendedName>
</protein>
<dbReference type="RefSeq" id="XP_069226894.1">
    <property type="nucleotide sequence ID" value="XM_069375708.1"/>
</dbReference>
<dbReference type="AlphaFoldDB" id="A0AB34KKE5"/>